<evidence type="ECO:0000256" key="1">
    <source>
        <dbReference type="SAM" id="MobiDB-lite"/>
    </source>
</evidence>
<reference evidence="3 4" key="1">
    <citation type="submission" date="2021-02" db="EMBL/GenBank/DDBJ databases">
        <title>De Novo genome assembly of isolated myxobacteria.</title>
        <authorList>
            <person name="Stevens D.C."/>
        </authorList>
    </citation>
    <scope>NUCLEOTIDE SEQUENCE [LARGE SCALE GENOMIC DNA]</scope>
    <source>
        <strain evidence="3 4">SCHIC003</strain>
    </source>
</reference>
<dbReference type="EMBL" id="CP071091">
    <property type="protein sequence ID" value="QSQ15540.1"/>
    <property type="molecule type" value="Genomic_DNA"/>
</dbReference>
<accession>A0ABX7N9T8</accession>
<feature type="compositionally biased region" description="Polar residues" evidence="1">
    <location>
        <begin position="272"/>
        <end position="281"/>
    </location>
</feature>
<organism evidence="3 4">
    <name type="scientific">Myxococcus landrumensis</name>
    <dbReference type="NCBI Taxonomy" id="2813577"/>
    <lineage>
        <taxon>Bacteria</taxon>
        <taxon>Pseudomonadati</taxon>
        <taxon>Myxococcota</taxon>
        <taxon>Myxococcia</taxon>
        <taxon>Myxococcales</taxon>
        <taxon>Cystobacterineae</taxon>
        <taxon>Myxococcaceae</taxon>
        <taxon>Myxococcus</taxon>
    </lineage>
</organism>
<evidence type="ECO:0000313" key="4">
    <source>
        <dbReference type="Proteomes" id="UP000663090"/>
    </source>
</evidence>
<keyword evidence="2" id="KW-0732">Signal</keyword>
<name>A0ABX7N9T8_9BACT</name>
<evidence type="ECO:0000313" key="3">
    <source>
        <dbReference type="EMBL" id="QSQ15540.1"/>
    </source>
</evidence>
<feature type="compositionally biased region" description="Basic and acidic residues" evidence="1">
    <location>
        <begin position="262"/>
        <end position="271"/>
    </location>
</feature>
<evidence type="ECO:0000256" key="2">
    <source>
        <dbReference type="SAM" id="SignalP"/>
    </source>
</evidence>
<feature type="signal peptide" evidence="2">
    <location>
        <begin position="1"/>
        <end position="28"/>
    </location>
</feature>
<dbReference type="RefSeq" id="WP_206717242.1">
    <property type="nucleotide sequence ID" value="NZ_CP071091.1"/>
</dbReference>
<dbReference type="Proteomes" id="UP000663090">
    <property type="component" value="Chromosome"/>
</dbReference>
<keyword evidence="4" id="KW-1185">Reference proteome</keyword>
<proteinExistence type="predicted"/>
<feature type="chain" id="PRO_5046208784" evidence="2">
    <location>
        <begin position="29"/>
        <end position="462"/>
    </location>
</feature>
<sequence>MAGPLVRNRPPPLLPFLVLAVAASTAMAAAPSSPPPLKVVASPARVILGRDSAVSLQVRVPSGTGPVRAAASSGRFTQERLDEGSVRVFRWTPPSVRHPLMAVFVFWVETNEGPPEATVFRLPLLGHTTLDVATAPGASVEVWLGEARFGPVQANARGKARVPLEVPPGINAARVLATRGSLRTDAATPLDVPRTSPRVAVFSPSPLPSKGGWLLVAGDVPLDVERVKPSVDGATLGDGTGRELARFRVVPKPEATTVTARVRGEGAEEARTQATVLQDSSPRPPVPPAEEDSRASWRPALHLLLGGTFARGENSGPSGAMGASVTTPWWEGRLAAELELGLRGASFRGPVGTLGEVRSQLLAVPVLASVRAELFDAAAFTLHIRAGGGVAPFRHHLRSDFQAEVKESKLSGMAFMAIQGAYRFGRWSALGEVRGAWAPARTPLVDAQLGGVATLLGMRFEP</sequence>
<feature type="region of interest" description="Disordered" evidence="1">
    <location>
        <begin position="262"/>
        <end position="294"/>
    </location>
</feature>
<gene>
    <name evidence="3" type="ORF">JY572_05565</name>
</gene>
<protein>
    <submittedName>
        <fullName evidence="3">Uncharacterized protein</fullName>
    </submittedName>
</protein>